<dbReference type="InterPro" id="IPR000297">
    <property type="entry name" value="PPIase_PpiC"/>
</dbReference>
<reference evidence="2" key="1">
    <citation type="journal article" date="2014" name="Front. Microbiol.">
        <title>High frequency of phylogenetically diverse reductive dehalogenase-homologous genes in deep subseafloor sedimentary metagenomes.</title>
        <authorList>
            <person name="Kawai M."/>
            <person name="Futagami T."/>
            <person name="Toyoda A."/>
            <person name="Takaki Y."/>
            <person name="Nishi S."/>
            <person name="Hori S."/>
            <person name="Arai W."/>
            <person name="Tsubouchi T."/>
            <person name="Morono Y."/>
            <person name="Uchiyama I."/>
            <person name="Ito T."/>
            <person name="Fujiyama A."/>
            <person name="Inagaki F."/>
            <person name="Takami H."/>
        </authorList>
    </citation>
    <scope>NUCLEOTIDE SEQUENCE</scope>
    <source>
        <strain evidence="2">Expedition CK06-06</strain>
    </source>
</reference>
<dbReference type="AlphaFoldDB" id="X1UTT1"/>
<organism evidence="2">
    <name type="scientific">marine sediment metagenome</name>
    <dbReference type="NCBI Taxonomy" id="412755"/>
    <lineage>
        <taxon>unclassified sequences</taxon>
        <taxon>metagenomes</taxon>
        <taxon>ecological metagenomes</taxon>
    </lineage>
</organism>
<dbReference type="PROSITE" id="PS50198">
    <property type="entry name" value="PPIC_PPIASE_2"/>
    <property type="match status" value="1"/>
</dbReference>
<evidence type="ECO:0000259" key="1">
    <source>
        <dbReference type="PROSITE" id="PS50198"/>
    </source>
</evidence>
<gene>
    <name evidence="2" type="ORF">S12H4_57062</name>
</gene>
<name>X1UTT1_9ZZZZ</name>
<accession>X1UTT1</accession>
<dbReference type="EMBL" id="BARW01036835">
    <property type="protein sequence ID" value="GAJ20923.1"/>
    <property type="molecule type" value="Genomic_DNA"/>
</dbReference>
<comment type="caution">
    <text evidence="2">The sequence shown here is derived from an EMBL/GenBank/DDBJ whole genome shotgun (WGS) entry which is preliminary data.</text>
</comment>
<dbReference type="Gene3D" id="3.10.50.40">
    <property type="match status" value="1"/>
</dbReference>
<feature type="non-terminal residue" evidence="2">
    <location>
        <position position="206"/>
    </location>
</feature>
<feature type="domain" description="PpiC" evidence="1">
    <location>
        <begin position="123"/>
        <end position="177"/>
    </location>
</feature>
<dbReference type="SUPFAM" id="SSF54534">
    <property type="entry name" value="FKBP-like"/>
    <property type="match status" value="1"/>
</dbReference>
<dbReference type="InterPro" id="IPR046357">
    <property type="entry name" value="PPIase_dom_sf"/>
</dbReference>
<sequence>AVVLVVIGVGWYFGYYQPLHQVVVRVNSTEFNMDYYIKILKFYGQGWPVQYMDVLADEVVTIIGRNELVRKGALELGISVSDKEVDEKLKSYDPPLSKDYRDIARTELLVSKLLDRHFEQTVPVFAEQRHIMAMFLESESQVAEVRARLEAGEDFAELAGELSLGSFSKDEKGDLGWHPEDVLAELLATSIPGEHAFGSEVEVLSQ</sequence>
<feature type="non-terminal residue" evidence="2">
    <location>
        <position position="1"/>
    </location>
</feature>
<evidence type="ECO:0000313" key="2">
    <source>
        <dbReference type="EMBL" id="GAJ20923.1"/>
    </source>
</evidence>
<protein>
    <recommendedName>
        <fullName evidence="1">PpiC domain-containing protein</fullName>
    </recommendedName>
</protein>
<dbReference type="Pfam" id="PF00639">
    <property type="entry name" value="Rotamase"/>
    <property type="match status" value="1"/>
</dbReference>
<proteinExistence type="predicted"/>
<dbReference type="GO" id="GO:0003755">
    <property type="term" value="F:peptidyl-prolyl cis-trans isomerase activity"/>
    <property type="evidence" value="ECO:0007669"/>
    <property type="project" value="InterPro"/>
</dbReference>